<proteinExistence type="inferred from homology"/>
<keyword evidence="5" id="KW-0460">Magnesium</keyword>
<keyword evidence="3" id="KW-0479">Metal-binding</keyword>
<dbReference type="InterPro" id="IPR036412">
    <property type="entry name" value="HAD-like_sf"/>
</dbReference>
<keyword evidence="4" id="KW-0378">Hydrolase</keyword>
<comment type="catalytic activity">
    <reaction evidence="6">
        <text>psi-UMP + H2O = pseudouridine + phosphate</text>
        <dbReference type="Rhea" id="RHEA:10944"/>
        <dbReference type="ChEBI" id="CHEBI:15377"/>
        <dbReference type="ChEBI" id="CHEBI:17802"/>
        <dbReference type="ChEBI" id="CHEBI:43474"/>
        <dbReference type="ChEBI" id="CHEBI:58380"/>
        <dbReference type="EC" id="3.1.3.96"/>
    </reaction>
</comment>
<dbReference type="AlphaFoldDB" id="A0AAV1J7X7"/>
<keyword evidence="10" id="KW-1185">Reference proteome</keyword>
<evidence type="ECO:0000313" key="10">
    <source>
        <dbReference type="Proteomes" id="UP001497472"/>
    </source>
</evidence>
<evidence type="ECO:0000256" key="8">
    <source>
        <dbReference type="ARBA" id="ARBA00083904"/>
    </source>
</evidence>
<evidence type="ECO:0000256" key="2">
    <source>
        <dbReference type="ARBA" id="ARBA00006171"/>
    </source>
</evidence>
<dbReference type="Gene3D" id="3.40.50.1000">
    <property type="entry name" value="HAD superfamily/HAD-like"/>
    <property type="match status" value="1"/>
</dbReference>
<gene>
    <name evidence="9" type="ORF">LNINA_LOCUS5222</name>
</gene>
<evidence type="ECO:0000256" key="1">
    <source>
        <dbReference type="ARBA" id="ARBA00001946"/>
    </source>
</evidence>
<dbReference type="FunFam" id="3.40.50.1000:FF:000055">
    <property type="entry name" value="Haloacid dehalogenase-like hydrolase family protein"/>
    <property type="match status" value="1"/>
</dbReference>
<dbReference type="SUPFAM" id="SSF56784">
    <property type="entry name" value="HAD-like"/>
    <property type="match status" value="1"/>
</dbReference>
<evidence type="ECO:0000256" key="7">
    <source>
        <dbReference type="ARBA" id="ARBA00066578"/>
    </source>
</evidence>
<dbReference type="GO" id="GO:1990738">
    <property type="term" value="F:pseudouridine 5'-phosphatase activity"/>
    <property type="evidence" value="ECO:0007669"/>
    <property type="project" value="UniProtKB-EC"/>
</dbReference>
<dbReference type="InterPro" id="IPR006439">
    <property type="entry name" value="HAD-SF_hydro_IA"/>
</dbReference>
<dbReference type="EC" id="3.1.3.96" evidence="7"/>
<reference evidence="9 10" key="1">
    <citation type="submission" date="2023-11" db="EMBL/GenBank/DDBJ databases">
        <authorList>
            <person name="Okamura Y."/>
        </authorList>
    </citation>
    <scope>NUCLEOTIDE SEQUENCE [LARGE SCALE GENOMIC DNA]</scope>
</reference>
<protein>
    <recommendedName>
        <fullName evidence="7">pseudouridine 5'-phosphatase</fullName>
        <ecNumber evidence="7">3.1.3.96</ecNumber>
    </recommendedName>
    <alternativeName>
        <fullName evidence="8">Pseudouridine-5'-monophosphatase</fullName>
    </alternativeName>
</protein>
<accession>A0AAV1J7X7</accession>
<dbReference type="EMBL" id="CAVLEF010000007">
    <property type="protein sequence ID" value="CAK1545586.1"/>
    <property type="molecule type" value="Genomic_DNA"/>
</dbReference>
<comment type="caution">
    <text evidence="9">The sequence shown here is derived from an EMBL/GenBank/DDBJ whole genome shotgun (WGS) entry which is preliminary data.</text>
</comment>
<evidence type="ECO:0000256" key="6">
    <source>
        <dbReference type="ARBA" id="ARBA00052504"/>
    </source>
</evidence>
<dbReference type="InterPro" id="IPR023198">
    <property type="entry name" value="PGP-like_dom2"/>
</dbReference>
<dbReference type="PANTHER" id="PTHR18901:SF38">
    <property type="entry name" value="PSEUDOURIDINE-5'-PHOSPHATASE"/>
    <property type="match status" value="1"/>
</dbReference>
<comment type="similarity">
    <text evidence="2">Belongs to the HAD-like hydrolase superfamily. CbbY/CbbZ/Gph/YieH family.</text>
</comment>
<dbReference type="InterPro" id="IPR023214">
    <property type="entry name" value="HAD_sf"/>
</dbReference>
<dbReference type="FunFam" id="1.10.150.240:FF:000001">
    <property type="entry name" value="Haloacid dehalogenase-like hydrolase domain"/>
    <property type="match status" value="1"/>
</dbReference>
<sequence length="216" mass="24054">MDGLILNTEDLYTLGFQEVASRYGKEFTFSLKCKIMGQQSKEFAESIIEALELPLSVNEFLIETRKIFNDLFPLSTVLPGVERVIRHLSSCKIPIGLATSSSQETYDLKTKNHTELFDLFTYKTLGSSDPSVKRGKPHPDIFYAAAAKFPEKPEPQNCLVFEDSINGVKAAHAAGMQVVLVPDPRLDRTLVSEATLIIDSMEDFKPELFGLPSFDG</sequence>
<dbReference type="PANTHER" id="PTHR18901">
    <property type="entry name" value="2-DEOXYGLUCOSE-6-PHOSPHATE PHOSPHATASE 2"/>
    <property type="match status" value="1"/>
</dbReference>
<comment type="cofactor">
    <cofactor evidence="1">
        <name>Mg(2+)</name>
        <dbReference type="ChEBI" id="CHEBI:18420"/>
    </cofactor>
</comment>
<evidence type="ECO:0000313" key="9">
    <source>
        <dbReference type="EMBL" id="CAK1545586.1"/>
    </source>
</evidence>
<evidence type="ECO:0000256" key="5">
    <source>
        <dbReference type="ARBA" id="ARBA00022842"/>
    </source>
</evidence>
<evidence type="ECO:0000256" key="3">
    <source>
        <dbReference type="ARBA" id="ARBA00022723"/>
    </source>
</evidence>
<dbReference type="Gene3D" id="1.10.150.240">
    <property type="entry name" value="Putative phosphatase, domain 2"/>
    <property type="match status" value="1"/>
</dbReference>
<evidence type="ECO:0000256" key="4">
    <source>
        <dbReference type="ARBA" id="ARBA00022801"/>
    </source>
</evidence>
<name>A0AAV1J7X7_9NEOP</name>
<dbReference type="Pfam" id="PF13419">
    <property type="entry name" value="HAD_2"/>
    <property type="match status" value="1"/>
</dbReference>
<dbReference type="NCBIfam" id="TIGR01509">
    <property type="entry name" value="HAD-SF-IA-v3"/>
    <property type="match status" value="1"/>
</dbReference>
<organism evidence="9 10">
    <name type="scientific">Leptosia nina</name>
    <dbReference type="NCBI Taxonomy" id="320188"/>
    <lineage>
        <taxon>Eukaryota</taxon>
        <taxon>Metazoa</taxon>
        <taxon>Ecdysozoa</taxon>
        <taxon>Arthropoda</taxon>
        <taxon>Hexapoda</taxon>
        <taxon>Insecta</taxon>
        <taxon>Pterygota</taxon>
        <taxon>Neoptera</taxon>
        <taxon>Endopterygota</taxon>
        <taxon>Lepidoptera</taxon>
        <taxon>Glossata</taxon>
        <taxon>Ditrysia</taxon>
        <taxon>Papilionoidea</taxon>
        <taxon>Pieridae</taxon>
        <taxon>Pierinae</taxon>
        <taxon>Leptosia</taxon>
    </lineage>
</organism>
<dbReference type="Proteomes" id="UP001497472">
    <property type="component" value="Unassembled WGS sequence"/>
</dbReference>
<dbReference type="GO" id="GO:0046872">
    <property type="term" value="F:metal ion binding"/>
    <property type="evidence" value="ECO:0007669"/>
    <property type="project" value="UniProtKB-KW"/>
</dbReference>
<dbReference type="InterPro" id="IPR041492">
    <property type="entry name" value="HAD_2"/>
</dbReference>